<dbReference type="InterPro" id="IPR050584">
    <property type="entry name" value="Cholesterol_7-desaturase"/>
</dbReference>
<evidence type="ECO:0000313" key="6">
    <source>
        <dbReference type="EMBL" id="AGY59004.1"/>
    </source>
</evidence>
<dbReference type="GO" id="GO:0004497">
    <property type="term" value="F:monooxygenase activity"/>
    <property type="evidence" value="ECO:0007669"/>
    <property type="project" value="UniProtKB-ARBA"/>
</dbReference>
<evidence type="ECO:0000256" key="1">
    <source>
        <dbReference type="ARBA" id="ARBA00022714"/>
    </source>
</evidence>
<dbReference type="GO" id="GO:0051537">
    <property type="term" value="F:2 iron, 2 sulfur cluster binding"/>
    <property type="evidence" value="ECO:0007669"/>
    <property type="project" value="UniProtKB-KW"/>
</dbReference>
<dbReference type="KEGG" id="glj:GKIL_2758"/>
<dbReference type="HOGENOM" id="CLU_039484_2_0_3"/>
<sequence length="344" mass="39629">MNDIRRLPINPDHWYAVAQSHELAHKPLAVTLWDRAIVLFRSQSGTVHALEDRCPHRQVRLSGGRIFKDELECAYHGWRFDSQGICTYAPYQQGVPRGCRVRSYPACEGDGFVWIFAGDPAQAHSRLPLAIPEWSHLNYIATVSLIDCRAHFSYLIENLMDMHHGHLHENFQAWGEAQLESLSEQPEQIDATYTAESYYRIDRIWSVAQLFIPALRQPHPETLKVSYIYPHWRSSLGADFRIYCLICPTGLRTTRAYLVHFTSLEAFDHLHKLPVPFRRLVKDSFFGSAQSLLDGLVRQDVEMIEQEQRAYDHSPSQKNWEPNRALAAVQRLIRAQSRAGQSAL</sequence>
<evidence type="ECO:0000259" key="5">
    <source>
        <dbReference type="PROSITE" id="PS51296"/>
    </source>
</evidence>
<evidence type="ECO:0000256" key="4">
    <source>
        <dbReference type="ARBA" id="ARBA00023014"/>
    </source>
</evidence>
<dbReference type="eggNOG" id="COG4638">
    <property type="taxonomic scope" value="Bacteria"/>
</dbReference>
<reference evidence="6 7" key="1">
    <citation type="journal article" date="2013" name="PLoS ONE">
        <title>Cultivation and Complete Genome Sequencing of Gloeobacter kilaueensis sp. nov., from a Lava Cave in Kilauea Caldera, Hawai'i.</title>
        <authorList>
            <person name="Saw J.H."/>
            <person name="Schatz M."/>
            <person name="Brown M.V."/>
            <person name="Kunkel D.D."/>
            <person name="Foster J.S."/>
            <person name="Shick H."/>
            <person name="Christensen S."/>
            <person name="Hou S."/>
            <person name="Wan X."/>
            <person name="Donachie S.P."/>
        </authorList>
    </citation>
    <scope>NUCLEOTIDE SEQUENCE [LARGE SCALE GENOMIC DNA]</scope>
    <source>
        <strain evidence="7">JS</strain>
    </source>
</reference>
<dbReference type="PATRIC" id="fig|1183438.3.peg.2716"/>
<dbReference type="Proteomes" id="UP000017396">
    <property type="component" value="Chromosome"/>
</dbReference>
<keyword evidence="4" id="KW-0411">Iron-sulfur</keyword>
<dbReference type="OrthoDB" id="477744at2"/>
<dbReference type="InterPro" id="IPR036922">
    <property type="entry name" value="Rieske_2Fe-2S_sf"/>
</dbReference>
<dbReference type="PROSITE" id="PS51296">
    <property type="entry name" value="RIESKE"/>
    <property type="match status" value="1"/>
</dbReference>
<dbReference type="EMBL" id="CP003587">
    <property type="protein sequence ID" value="AGY59004.1"/>
    <property type="molecule type" value="Genomic_DNA"/>
</dbReference>
<feature type="domain" description="Rieske" evidence="5">
    <location>
        <begin position="14"/>
        <end position="115"/>
    </location>
</feature>
<dbReference type="PANTHER" id="PTHR21266:SF57">
    <property type="entry name" value="3-CHLOROBENZOATE-3,4-DIOXYGENASE"/>
    <property type="match status" value="1"/>
</dbReference>
<dbReference type="SUPFAM" id="SSF55961">
    <property type="entry name" value="Bet v1-like"/>
    <property type="match status" value="1"/>
</dbReference>
<keyword evidence="7" id="KW-1185">Reference proteome</keyword>
<dbReference type="GO" id="GO:0016705">
    <property type="term" value="F:oxidoreductase activity, acting on paired donors, with incorporation or reduction of molecular oxygen"/>
    <property type="evidence" value="ECO:0007669"/>
    <property type="project" value="UniProtKB-ARBA"/>
</dbReference>
<proteinExistence type="predicted"/>
<keyword evidence="1" id="KW-0001">2Fe-2S</keyword>
<evidence type="ECO:0000313" key="7">
    <source>
        <dbReference type="Proteomes" id="UP000017396"/>
    </source>
</evidence>
<dbReference type="AlphaFoldDB" id="U5QN24"/>
<dbReference type="RefSeq" id="WP_023174215.1">
    <property type="nucleotide sequence ID" value="NC_022600.1"/>
</dbReference>
<dbReference type="Gene3D" id="2.102.10.10">
    <property type="entry name" value="Rieske [2Fe-2S] iron-sulphur domain"/>
    <property type="match status" value="1"/>
</dbReference>
<dbReference type="STRING" id="1183438.GKIL_2758"/>
<gene>
    <name evidence="6" type="ORF">GKIL_2758</name>
</gene>
<evidence type="ECO:0000256" key="2">
    <source>
        <dbReference type="ARBA" id="ARBA00022723"/>
    </source>
</evidence>
<evidence type="ECO:0000256" key="3">
    <source>
        <dbReference type="ARBA" id="ARBA00023004"/>
    </source>
</evidence>
<organism evidence="6 7">
    <name type="scientific">Gloeobacter kilaueensis (strain ATCC BAA-2537 / CCAP 1431/1 / ULC 316 / JS1)</name>
    <dbReference type="NCBI Taxonomy" id="1183438"/>
    <lineage>
        <taxon>Bacteria</taxon>
        <taxon>Bacillati</taxon>
        <taxon>Cyanobacteriota</taxon>
        <taxon>Cyanophyceae</taxon>
        <taxon>Gloeobacterales</taxon>
        <taxon>Gloeobacteraceae</taxon>
        <taxon>Gloeobacter</taxon>
    </lineage>
</organism>
<accession>U5QN24</accession>
<dbReference type="PANTHER" id="PTHR21266">
    <property type="entry name" value="IRON-SULFUR DOMAIN CONTAINING PROTEIN"/>
    <property type="match status" value="1"/>
</dbReference>
<dbReference type="InterPro" id="IPR017941">
    <property type="entry name" value="Rieske_2Fe-2S"/>
</dbReference>
<protein>
    <submittedName>
        <fullName evidence="6">Rieske (2Fe-2S) domain protein</fullName>
    </submittedName>
</protein>
<keyword evidence="3" id="KW-0408">Iron</keyword>
<dbReference type="GO" id="GO:0046872">
    <property type="term" value="F:metal ion binding"/>
    <property type="evidence" value="ECO:0007669"/>
    <property type="project" value="UniProtKB-KW"/>
</dbReference>
<dbReference type="SUPFAM" id="SSF50022">
    <property type="entry name" value="ISP domain"/>
    <property type="match status" value="1"/>
</dbReference>
<name>U5QN24_GLOK1</name>
<dbReference type="Pfam" id="PF00355">
    <property type="entry name" value="Rieske"/>
    <property type="match status" value="1"/>
</dbReference>
<keyword evidence="2" id="KW-0479">Metal-binding</keyword>